<dbReference type="PIRSF" id="PIRSF000126">
    <property type="entry name" value="11-beta-HSD1"/>
    <property type="match status" value="1"/>
</dbReference>
<evidence type="ECO:0000256" key="2">
    <source>
        <dbReference type="ARBA" id="ARBA00023002"/>
    </source>
</evidence>
<dbReference type="EMBL" id="JAUOPJ010000003">
    <property type="protein sequence ID" value="MDO6456309.1"/>
    <property type="molecule type" value="Genomic_DNA"/>
</dbReference>
<name>A0AAW7XTK4_9RHOB</name>
<dbReference type="Pfam" id="PF00106">
    <property type="entry name" value="adh_short"/>
    <property type="match status" value="1"/>
</dbReference>
<reference evidence="3" key="1">
    <citation type="submission" date="2023-07" db="EMBL/GenBank/DDBJ databases">
        <title>Genome content predicts the carbon catabolic preferences of heterotrophic bacteria.</title>
        <authorList>
            <person name="Gralka M."/>
        </authorList>
    </citation>
    <scope>NUCLEOTIDE SEQUENCE</scope>
    <source>
        <strain evidence="3">I2M02</strain>
    </source>
</reference>
<dbReference type="InterPro" id="IPR051019">
    <property type="entry name" value="VLCFA-Steroid_DH"/>
</dbReference>
<keyword evidence="2" id="KW-0560">Oxidoreductase</keyword>
<organism evidence="3 4">
    <name type="scientific">Celeribacter halophilus</name>
    <dbReference type="NCBI Taxonomy" id="576117"/>
    <lineage>
        <taxon>Bacteria</taxon>
        <taxon>Pseudomonadati</taxon>
        <taxon>Pseudomonadota</taxon>
        <taxon>Alphaproteobacteria</taxon>
        <taxon>Rhodobacterales</taxon>
        <taxon>Roseobacteraceae</taxon>
        <taxon>Celeribacter</taxon>
    </lineage>
</organism>
<dbReference type="InterPro" id="IPR036291">
    <property type="entry name" value="NAD(P)-bd_dom_sf"/>
</dbReference>
<dbReference type="PANTHER" id="PTHR43899">
    <property type="entry name" value="RH59310P"/>
    <property type="match status" value="1"/>
</dbReference>
<accession>A0AAW7XTK4</accession>
<gene>
    <name evidence="3" type="ORF">Q4494_04400</name>
</gene>
<dbReference type="Proteomes" id="UP001169823">
    <property type="component" value="Unassembled WGS sequence"/>
</dbReference>
<dbReference type="GO" id="GO:0016491">
    <property type="term" value="F:oxidoreductase activity"/>
    <property type="evidence" value="ECO:0007669"/>
    <property type="project" value="UniProtKB-KW"/>
</dbReference>
<sequence>MAKTFKEKYGDWALITGATSGIGAELADQLAAKGLNIVLVARKEGELRDHAERLASKHGVQTEIMPADLATAEGIAKVKATEIEIGLLVPAAGLEVNGAFEKTSYEAELKVLQLNVTATFELAHHFSRSMVARGRGGMLFVASLSGQMPNPYFANYAGTKAYVMNLGASLYGELGPKGVDVTVLSPGLTATAMVADNGMEWAKTPMVAMDPKLVAAMAIDGLGKRPVTVPGLRNKIMVAAMRFSPLRLAVKMSEKMVRNAINPEKI</sequence>
<dbReference type="RefSeq" id="WP_303494479.1">
    <property type="nucleotide sequence ID" value="NZ_JAUOPJ010000003.1"/>
</dbReference>
<evidence type="ECO:0000256" key="1">
    <source>
        <dbReference type="ARBA" id="ARBA00006484"/>
    </source>
</evidence>
<dbReference type="AlphaFoldDB" id="A0AAW7XTK4"/>
<comment type="caution">
    <text evidence="3">The sequence shown here is derived from an EMBL/GenBank/DDBJ whole genome shotgun (WGS) entry which is preliminary data.</text>
</comment>
<evidence type="ECO:0000313" key="4">
    <source>
        <dbReference type="Proteomes" id="UP001169823"/>
    </source>
</evidence>
<proteinExistence type="inferred from homology"/>
<dbReference type="Gene3D" id="3.40.50.720">
    <property type="entry name" value="NAD(P)-binding Rossmann-like Domain"/>
    <property type="match status" value="1"/>
</dbReference>
<evidence type="ECO:0000313" key="3">
    <source>
        <dbReference type="EMBL" id="MDO6456309.1"/>
    </source>
</evidence>
<dbReference type="PRINTS" id="PR00081">
    <property type="entry name" value="GDHRDH"/>
</dbReference>
<dbReference type="SUPFAM" id="SSF51735">
    <property type="entry name" value="NAD(P)-binding Rossmann-fold domains"/>
    <property type="match status" value="1"/>
</dbReference>
<protein>
    <submittedName>
        <fullName evidence="3">SDR family NAD(P)-dependent oxidoreductase</fullName>
    </submittedName>
</protein>
<dbReference type="InterPro" id="IPR002347">
    <property type="entry name" value="SDR_fam"/>
</dbReference>
<dbReference type="PANTHER" id="PTHR43899:SF13">
    <property type="entry name" value="RH59310P"/>
    <property type="match status" value="1"/>
</dbReference>
<comment type="similarity">
    <text evidence="1">Belongs to the short-chain dehydrogenases/reductases (SDR) family.</text>
</comment>